<dbReference type="AlphaFoldDB" id="A0A6P8B5E1"/>
<dbReference type="RefSeq" id="XP_030982397.1">
    <property type="nucleotide sequence ID" value="XM_031125476.1"/>
</dbReference>
<dbReference type="GeneID" id="41960385"/>
<gene>
    <name evidence="2" type="ORF">PgNI_05445</name>
</gene>
<proteinExistence type="predicted"/>
<organism evidence="1 2">
    <name type="scientific">Pyricularia grisea</name>
    <name type="common">Crabgrass-specific blast fungus</name>
    <name type="synonym">Magnaporthe grisea</name>
    <dbReference type="NCBI Taxonomy" id="148305"/>
    <lineage>
        <taxon>Eukaryota</taxon>
        <taxon>Fungi</taxon>
        <taxon>Dikarya</taxon>
        <taxon>Ascomycota</taxon>
        <taxon>Pezizomycotina</taxon>
        <taxon>Sordariomycetes</taxon>
        <taxon>Sordariomycetidae</taxon>
        <taxon>Magnaporthales</taxon>
        <taxon>Pyriculariaceae</taxon>
        <taxon>Pyricularia</taxon>
    </lineage>
</organism>
<accession>A0A6P8B5E1</accession>
<reference evidence="1 2" key="1">
    <citation type="journal article" date="2019" name="Mol. Biol. Evol.">
        <title>Blast fungal genomes show frequent chromosomal changes, gene gains and losses, and effector gene turnover.</title>
        <authorList>
            <person name="Gomez Luciano L.B."/>
            <person name="Jason Tsai I."/>
            <person name="Chuma I."/>
            <person name="Tosa Y."/>
            <person name="Chen Y.H."/>
            <person name="Li J.Y."/>
            <person name="Li M.Y."/>
            <person name="Jade Lu M.Y."/>
            <person name="Nakayashiki H."/>
            <person name="Li W.H."/>
        </authorList>
    </citation>
    <scope>NUCLEOTIDE SEQUENCE [LARGE SCALE GENOMIC DNA]</scope>
    <source>
        <strain evidence="1 2">NI907</strain>
    </source>
</reference>
<evidence type="ECO:0000313" key="2">
    <source>
        <dbReference type="RefSeq" id="XP_030982397.1"/>
    </source>
</evidence>
<protein>
    <submittedName>
        <fullName evidence="2">Uncharacterized protein</fullName>
    </submittedName>
</protein>
<reference evidence="2" key="3">
    <citation type="submission" date="2025-08" db="UniProtKB">
        <authorList>
            <consortium name="RefSeq"/>
        </authorList>
    </citation>
    <scope>IDENTIFICATION</scope>
    <source>
        <strain evidence="2">NI907</strain>
    </source>
</reference>
<name>A0A6P8B5E1_PYRGI</name>
<reference evidence="2" key="2">
    <citation type="submission" date="2019-10" db="EMBL/GenBank/DDBJ databases">
        <authorList>
            <consortium name="NCBI Genome Project"/>
        </authorList>
    </citation>
    <scope>NUCLEOTIDE SEQUENCE</scope>
    <source>
        <strain evidence="2">NI907</strain>
    </source>
</reference>
<evidence type="ECO:0000313" key="1">
    <source>
        <dbReference type="Proteomes" id="UP000515153"/>
    </source>
</evidence>
<dbReference type="Proteomes" id="UP000515153">
    <property type="component" value="Chromosome I"/>
</dbReference>
<keyword evidence="1" id="KW-1185">Reference proteome</keyword>
<sequence>MTPISWRAGGRSYSGERLCDRSTGVCLATCHAASGVLAVLVPWRRSPGAVCWGNMHILDQIRRSSVQTVTRILQPLGAA</sequence>
<dbReference type="KEGG" id="pgri:PgNI_05445"/>